<gene>
    <name evidence="2" type="ORF">CWE23_08730</name>
</gene>
<reference evidence="3" key="1">
    <citation type="journal article" date="2018" name="Front. Microbiol.">
        <title>Genome-Based Analysis Reveals the Taxonomy and Diversity of the Family Idiomarinaceae.</title>
        <authorList>
            <person name="Liu Y."/>
            <person name="Lai Q."/>
            <person name="Shao Z."/>
        </authorList>
    </citation>
    <scope>NUCLEOTIDE SEQUENCE [LARGE SCALE GENOMIC DNA]</scope>
    <source>
        <strain evidence="3">SN-14</strain>
    </source>
</reference>
<keyword evidence="1" id="KW-0472">Membrane</keyword>
<evidence type="ECO:0000313" key="2">
    <source>
        <dbReference type="EMBL" id="RUO43422.1"/>
    </source>
</evidence>
<name>A0AA94EEG7_9GAMM</name>
<evidence type="ECO:0000313" key="3">
    <source>
        <dbReference type="Proteomes" id="UP000286680"/>
    </source>
</evidence>
<proteinExistence type="predicted"/>
<comment type="caution">
    <text evidence="2">The sequence shown here is derived from an EMBL/GenBank/DDBJ whole genome shotgun (WGS) entry which is preliminary data.</text>
</comment>
<sequence>MEMLKKTLNGIFNHLLELPWYVNIIVGIAFKVILTLYHAQLFPHELWISELSPYSLSEKLAAGALGAVNLLVPFVFIWAGVIGLIFKLREK</sequence>
<keyword evidence="1" id="KW-1133">Transmembrane helix</keyword>
<dbReference type="Proteomes" id="UP000286680">
    <property type="component" value="Unassembled WGS sequence"/>
</dbReference>
<feature type="transmembrane region" description="Helical" evidence="1">
    <location>
        <begin position="60"/>
        <end position="86"/>
    </location>
</feature>
<evidence type="ECO:0000256" key="1">
    <source>
        <dbReference type="SAM" id="Phobius"/>
    </source>
</evidence>
<accession>A0AA94EEG7</accession>
<keyword evidence="1" id="KW-0812">Transmembrane</keyword>
<keyword evidence="3" id="KW-1185">Reference proteome</keyword>
<feature type="transmembrane region" description="Helical" evidence="1">
    <location>
        <begin position="20"/>
        <end position="40"/>
    </location>
</feature>
<protein>
    <submittedName>
        <fullName evidence="2">Uncharacterized protein</fullName>
    </submittedName>
</protein>
<organism evidence="2 3">
    <name type="scientific">Idiomarina aquatica</name>
    <dbReference type="NCBI Taxonomy" id="1327752"/>
    <lineage>
        <taxon>Bacteria</taxon>
        <taxon>Pseudomonadati</taxon>
        <taxon>Pseudomonadota</taxon>
        <taxon>Gammaproteobacteria</taxon>
        <taxon>Alteromonadales</taxon>
        <taxon>Idiomarinaceae</taxon>
        <taxon>Idiomarina</taxon>
    </lineage>
</organism>
<dbReference type="AlphaFoldDB" id="A0AA94EEG7"/>
<dbReference type="EMBL" id="PIPS01000002">
    <property type="protein sequence ID" value="RUO43422.1"/>
    <property type="molecule type" value="Genomic_DNA"/>
</dbReference>